<dbReference type="Gene3D" id="3.40.50.1820">
    <property type="entry name" value="alpha/beta hydrolase"/>
    <property type="match status" value="1"/>
</dbReference>
<gene>
    <name evidence="17" type="primary">BST1</name>
    <name evidence="17" type="ORF">EIP91_005265</name>
</gene>
<dbReference type="InterPro" id="IPR039529">
    <property type="entry name" value="PGAP1/BST1"/>
</dbReference>
<keyword evidence="6 10" id="KW-0256">Endoplasmic reticulum</keyword>
<dbReference type="InterPro" id="IPR056824">
    <property type="entry name" value="PGAP1_TMD"/>
</dbReference>
<keyword evidence="4 10" id="KW-0812">Transmembrane</keyword>
<name>A0A4R0RU27_9APHY</name>
<evidence type="ECO:0000256" key="3">
    <source>
        <dbReference type="ARBA" id="ARBA00022448"/>
    </source>
</evidence>
<evidence type="ECO:0000256" key="7">
    <source>
        <dbReference type="ARBA" id="ARBA00022927"/>
    </source>
</evidence>
<dbReference type="GO" id="GO:0005789">
    <property type="term" value="C:endoplasmic reticulum membrane"/>
    <property type="evidence" value="ECO:0007669"/>
    <property type="project" value="UniProtKB-SubCell"/>
</dbReference>
<dbReference type="Proteomes" id="UP000292702">
    <property type="component" value="Unassembled WGS sequence"/>
</dbReference>
<accession>A0A4R0RU27</accession>
<dbReference type="SUPFAM" id="SSF53474">
    <property type="entry name" value="alpha/beta-Hydrolases"/>
    <property type="match status" value="1"/>
</dbReference>
<evidence type="ECO:0000256" key="9">
    <source>
        <dbReference type="ARBA" id="ARBA00023136"/>
    </source>
</evidence>
<dbReference type="GO" id="GO:0015031">
    <property type="term" value="P:protein transport"/>
    <property type="evidence" value="ECO:0007669"/>
    <property type="project" value="UniProtKB-KW"/>
</dbReference>
<feature type="domain" description="GPI inositol-deacylase transmembrane" evidence="16">
    <location>
        <begin position="667"/>
        <end position="921"/>
    </location>
</feature>
<evidence type="ECO:0000256" key="1">
    <source>
        <dbReference type="ARBA" id="ARBA00004477"/>
    </source>
</evidence>
<feature type="signal peptide" evidence="13">
    <location>
        <begin position="1"/>
        <end position="29"/>
    </location>
</feature>
<evidence type="ECO:0000256" key="5">
    <source>
        <dbReference type="ARBA" id="ARBA00022801"/>
    </source>
</evidence>
<dbReference type="InterPro" id="IPR029058">
    <property type="entry name" value="AB_hydrolase_fold"/>
</dbReference>
<keyword evidence="13" id="KW-0732">Signal</keyword>
<evidence type="ECO:0000256" key="2">
    <source>
        <dbReference type="ARBA" id="ARBA00006931"/>
    </source>
</evidence>
<feature type="transmembrane region" description="Helical" evidence="10">
    <location>
        <begin position="674"/>
        <end position="702"/>
    </location>
</feature>
<dbReference type="STRING" id="92696.A0A4R0RU27"/>
<dbReference type="EC" id="3.1.-.-" evidence="10"/>
<feature type="chain" id="PRO_5020940944" description="GPI inositol-deacylase" evidence="13">
    <location>
        <begin position="30"/>
        <end position="1883"/>
    </location>
</feature>
<feature type="domain" description="GPI inositol-deacylase PGAP1-like alpha/beta" evidence="14">
    <location>
        <begin position="75"/>
        <end position="297"/>
    </location>
</feature>
<feature type="compositionally biased region" description="Low complexity" evidence="12">
    <location>
        <begin position="929"/>
        <end position="939"/>
    </location>
</feature>
<comment type="subcellular location">
    <subcellularLocation>
        <location evidence="1">Endoplasmic reticulum membrane</location>
        <topology evidence="1">Multi-pass membrane protein</topology>
    </subcellularLocation>
</comment>
<organism evidence="17 18">
    <name type="scientific">Steccherinum ochraceum</name>
    <dbReference type="NCBI Taxonomy" id="92696"/>
    <lineage>
        <taxon>Eukaryota</taxon>
        <taxon>Fungi</taxon>
        <taxon>Dikarya</taxon>
        <taxon>Basidiomycota</taxon>
        <taxon>Agaricomycotina</taxon>
        <taxon>Agaricomycetes</taxon>
        <taxon>Polyporales</taxon>
        <taxon>Steccherinaceae</taxon>
        <taxon>Steccherinum</taxon>
    </lineage>
</organism>
<feature type="region of interest" description="Disordered" evidence="12">
    <location>
        <begin position="926"/>
        <end position="1083"/>
    </location>
</feature>
<sequence length="1883" mass="207075">MSRVVYLLAFTSLLALGIFFKAGIDVVDTLSPQGCRMSWMSPSYILQTDFDSKWTPLARRYSLWLYREVGWETHELHGSPVLFIPGNAGSSQQVRSIASSATRQFFSQPYQVSLDFISGEHKALDFFAVEFNEDLSAFHGTTLETEKEYTSKAIDYILSLYPANTSIVVLGHSMGGVVATSLLPHDNIAAIITMSTPYTLPPARFDRRIESIFTNNHQSLMVDQTPIMSLCGGATDLMVPSESCYIPNTDVDVKNPAAPYRRTIFTSALEGCWTGVGHREMVWCHQVRWRIARAAIELTGATTAFARGAVLDHWLRDGHMLPPGLPSLGEQQHAEDDHTTLFQGQHLVLRYPTRSGRYLLPIPLDKTKFVLYLSQGSITPMAPHHALPLRATVETCITPQNCVATVPDKLKLIPNPIPGKPFPVPKEGADESEGVVLYEKVLKGDEGSVSVTVEGADGRGWLVADFVQDKAIMNEASAIAPFFTSIAIKLPALSLQPTVHLPNLLSNALLVYRVVPHISTQCSSTDTVFQPLLQHISHRSESHYFPLNFGPQSRILLHTHAAAPYISSSKSRGVDLVVHSPGDCSVESIDITVDWWGTLGRWGVRYWSAVCSWAVGFVSLVVWYGWATNDIVPPIHVSLSLLWRNLKVLVPGSFVLSLLPLPAGWWLGNRGEPVYAFITPVLAIVVAGLVYVSWGILVILLWSMGALVRMIGMGRVITTSHSYSLRNTVVSMGLVLVVIFLLVPWQVAFLGCWFFQLLTCAALRTQSSTLTKPQNTYPMTPTTPELLHTATAADFDAHSPTESERFLAVQPQFTAQPRIPAETRKNANEHLLLLMTWLLPLAAPVLAVWVRTLMTAGYTTPFDGDHNVLYVAPFLLLVEVGAAIGGFMVTSRGGHSRLSAIPRHLFVVLAGVAFMFGPRYTRFLGGGSTPSTPSGIPSEPSTPPATAPLFFQSKGPSWPPSSGSPPSDNQSPPQTPADSPKTTTAALFFRRDKQRSQSHQASSDDDYHNGVGMNGSRSSTHSSSFGSPRNSANGHIHGSPPRQNSSPGAGPSSPRGPLPPRVSQLQRKQLGDRGSSRSSGMMGSVRDDLLMSLLASEAIVDSRGYEILSSEEVEELKKEQQVLHSRLGAMTKKLTLETKIRDAALSLSKANSAYKAVSKQSSEQLDTANRKVDTAQKEVWKISERVNDIHRRLLEHRASVLSYSVRSLEKKTAGESDGDSSNITSGYSSPSRSTQMSPTPSSMTSILSSPSKGRFDGAHFFSGHSEAIIPRTPGSATPGFSSQVVAELEEKLHVAEVALQEANVRQGKLSREVSMLQLEKEQIETTLAMEVQTAEDTILVLEREAERMKERDIQLQAFEEEREMWMQNRIELEEKRQEVESLERRLEVLEERTAVTADIEGKLELERQQFRAELQRRDQDIQRRDSEAQRRGYSDDARDQEMEEAKMLWEADKTSWEVERETMTQELRLLQAKLHDASSGGGETKAELDAAFGSLQQLANAHGVLMVSRDGTILALVASISAHVVGLNAKIEAAAKAQEDLVAARAKLEDDVRAGLDKREALYSELDQARKERDEAKVEARNLQADLQAASFAAVNAVATPGGPTVEYTGDAASIIAMLKPIWAVLPSPEARTGKLGARFRTASPTSSPVASKPSTSLSEMDVRSLKTLYNPTTGHPSSPSLSNPAAGNFTIEAFVERVHALISDDRALIERLIRFAQAHDLLKKNAERAQKLAQESNIALETYQKQVKTLEERNRSMTAKQAALQDEIHHLQETVDRISAEKLEIETQAAEQAETCAQLTDANNTLSARALIMAQESASSTDHIRKQLERQLSEANAALSKAKAEIESVRQSQQTTQMAMMEELNSIQTENDNLRNQLRAKK</sequence>
<dbReference type="InterPro" id="IPR029191">
    <property type="entry name" value="Uds1"/>
</dbReference>
<evidence type="ECO:0000313" key="18">
    <source>
        <dbReference type="Proteomes" id="UP000292702"/>
    </source>
</evidence>
<evidence type="ECO:0000256" key="10">
    <source>
        <dbReference type="RuleBase" id="RU365011"/>
    </source>
</evidence>
<feature type="transmembrane region" description="Helical" evidence="10">
    <location>
        <begin position="870"/>
        <end position="889"/>
    </location>
</feature>
<reference evidence="17 18" key="1">
    <citation type="submission" date="2018-11" db="EMBL/GenBank/DDBJ databases">
        <title>Genome assembly of Steccherinum ochraceum LE-BIN_3174, the white-rot fungus of the Steccherinaceae family (The Residual Polyporoid clade, Polyporales, Basidiomycota).</title>
        <authorList>
            <person name="Fedorova T.V."/>
            <person name="Glazunova O.A."/>
            <person name="Landesman E.O."/>
            <person name="Moiseenko K.V."/>
            <person name="Psurtseva N.V."/>
            <person name="Savinova O.S."/>
            <person name="Shakhova N.V."/>
            <person name="Tyazhelova T.V."/>
            <person name="Vasina D.V."/>
        </authorList>
    </citation>
    <scope>NUCLEOTIDE SEQUENCE [LARGE SCALE GENOMIC DNA]</scope>
    <source>
        <strain evidence="17 18">LE-BIN_3174</strain>
    </source>
</reference>
<feature type="coiled-coil region" evidence="11">
    <location>
        <begin position="1527"/>
        <end position="1586"/>
    </location>
</feature>
<feature type="region of interest" description="Disordered" evidence="12">
    <location>
        <begin position="1639"/>
        <end position="1661"/>
    </location>
</feature>
<dbReference type="Pfam" id="PF25140">
    <property type="entry name" value="PGAP1_TMD"/>
    <property type="match status" value="1"/>
</dbReference>
<dbReference type="GO" id="GO:0050185">
    <property type="term" value="F:phosphatidylinositol deacylase activity"/>
    <property type="evidence" value="ECO:0007669"/>
    <property type="project" value="TreeGrafter"/>
</dbReference>
<dbReference type="GO" id="GO:0006888">
    <property type="term" value="P:endoplasmic reticulum to Golgi vesicle-mediated transport"/>
    <property type="evidence" value="ECO:0007669"/>
    <property type="project" value="TreeGrafter"/>
</dbReference>
<evidence type="ECO:0000256" key="6">
    <source>
        <dbReference type="ARBA" id="ARBA00022824"/>
    </source>
</evidence>
<feature type="transmembrane region" description="Helical" evidence="10">
    <location>
        <begin position="831"/>
        <end position="850"/>
    </location>
</feature>
<feature type="region of interest" description="Disordered" evidence="12">
    <location>
        <begin position="1209"/>
        <end position="1250"/>
    </location>
</feature>
<keyword evidence="18" id="KW-1185">Reference proteome</keyword>
<feature type="coiled-coil region" evidence="11">
    <location>
        <begin position="1826"/>
        <end position="1878"/>
    </location>
</feature>
<evidence type="ECO:0000256" key="11">
    <source>
        <dbReference type="SAM" id="Coils"/>
    </source>
</evidence>
<feature type="region of interest" description="Disordered" evidence="12">
    <location>
        <begin position="1416"/>
        <end position="1441"/>
    </location>
</feature>
<feature type="compositionally biased region" description="Low complexity" evidence="12">
    <location>
        <begin position="1016"/>
        <end position="1027"/>
    </location>
</feature>
<dbReference type="GO" id="GO:0006505">
    <property type="term" value="P:GPI anchor metabolic process"/>
    <property type="evidence" value="ECO:0007669"/>
    <property type="project" value="TreeGrafter"/>
</dbReference>
<evidence type="ECO:0000259" key="15">
    <source>
        <dbReference type="Pfam" id="PF15456"/>
    </source>
</evidence>
<comment type="caution">
    <text evidence="17">The sequence shown here is derived from an EMBL/GenBank/DDBJ whole genome shotgun (WGS) entry which is preliminary data.</text>
</comment>
<keyword evidence="5 10" id="KW-0378">Hydrolase</keyword>
<proteinExistence type="inferred from homology"/>
<dbReference type="Pfam" id="PF07819">
    <property type="entry name" value="PGAP1"/>
    <property type="match status" value="1"/>
</dbReference>
<dbReference type="OrthoDB" id="348976at2759"/>
<keyword evidence="7 10" id="KW-0653">Protein transport</keyword>
<dbReference type="PANTHER" id="PTHR15495:SF7">
    <property type="entry name" value="GPI INOSITOL-DEACYLASE"/>
    <property type="match status" value="1"/>
</dbReference>
<evidence type="ECO:0000259" key="16">
    <source>
        <dbReference type="Pfam" id="PF25140"/>
    </source>
</evidence>
<protein>
    <recommendedName>
        <fullName evidence="10">GPI inositol-deacylase</fullName>
        <ecNumber evidence="10">3.1.-.-</ecNumber>
    </recommendedName>
</protein>
<evidence type="ECO:0000256" key="4">
    <source>
        <dbReference type="ARBA" id="ARBA00022692"/>
    </source>
</evidence>
<comment type="function">
    <text evidence="10">Involved in inositol deacylation of GPI-anchored proteins which plays important roles in the quality control and ER-associated degradation of GPI-anchored proteins.</text>
</comment>
<dbReference type="PANTHER" id="PTHR15495">
    <property type="entry name" value="NEGATIVE REGULATOR OF VESICLE FORMATION-RELATED"/>
    <property type="match status" value="1"/>
</dbReference>
<keyword evidence="8 10" id="KW-1133">Transmembrane helix</keyword>
<keyword evidence="11" id="KW-0175">Coiled coil</keyword>
<feature type="compositionally biased region" description="Polar residues" evidence="12">
    <location>
        <begin position="1643"/>
        <end position="1659"/>
    </location>
</feature>
<evidence type="ECO:0000313" key="17">
    <source>
        <dbReference type="EMBL" id="TCD70015.1"/>
    </source>
</evidence>
<feature type="coiled-coil region" evidence="11">
    <location>
        <begin position="1727"/>
        <end position="1789"/>
    </location>
</feature>
<evidence type="ECO:0000256" key="12">
    <source>
        <dbReference type="SAM" id="MobiDB-lite"/>
    </source>
</evidence>
<feature type="domain" description="Up-regulated during septation protein 1" evidence="15">
    <location>
        <begin position="1091"/>
        <end position="1203"/>
    </location>
</feature>
<dbReference type="Pfam" id="PF15456">
    <property type="entry name" value="Uds1"/>
    <property type="match status" value="1"/>
</dbReference>
<dbReference type="InterPro" id="IPR012908">
    <property type="entry name" value="PGAP1-ab_dom-like"/>
</dbReference>
<feature type="transmembrane region" description="Helical" evidence="10">
    <location>
        <begin position="901"/>
        <end position="920"/>
    </location>
</feature>
<feature type="transmembrane region" description="Helical" evidence="10">
    <location>
        <begin position="606"/>
        <end position="627"/>
    </location>
</feature>
<feature type="coiled-coil region" evidence="11">
    <location>
        <begin position="1158"/>
        <end position="1185"/>
    </location>
</feature>
<keyword evidence="9 10" id="KW-0472">Membrane</keyword>
<comment type="similarity">
    <text evidence="2 10">Belongs to the GPI inositol-deacylase family.</text>
</comment>
<feature type="compositionally biased region" description="Low complexity" evidence="12">
    <location>
        <begin position="1228"/>
        <end position="1250"/>
    </location>
</feature>
<dbReference type="EMBL" id="RWJN01000029">
    <property type="protein sequence ID" value="TCD70015.1"/>
    <property type="molecule type" value="Genomic_DNA"/>
</dbReference>
<evidence type="ECO:0000256" key="13">
    <source>
        <dbReference type="SAM" id="SignalP"/>
    </source>
</evidence>
<keyword evidence="3 10" id="KW-0813">Transport</keyword>
<evidence type="ECO:0000259" key="14">
    <source>
        <dbReference type="Pfam" id="PF07819"/>
    </source>
</evidence>
<feature type="coiled-coil region" evidence="11">
    <location>
        <begin position="1331"/>
        <end position="1392"/>
    </location>
</feature>
<evidence type="ECO:0000256" key="8">
    <source>
        <dbReference type="ARBA" id="ARBA00022989"/>
    </source>
</evidence>
<feature type="transmembrane region" description="Helical" evidence="10">
    <location>
        <begin position="648"/>
        <end position="668"/>
    </location>
</feature>